<keyword evidence="2" id="KW-1185">Reference proteome</keyword>
<dbReference type="RefSeq" id="WP_045047906.1">
    <property type="nucleotide sequence ID" value="NZ_CP114058.1"/>
</dbReference>
<accession>A0ABY7HTI3</accession>
<protein>
    <submittedName>
        <fullName evidence="1">Uncharacterized protein</fullName>
    </submittedName>
</protein>
<gene>
    <name evidence="1" type="ORF">O1V66_06740</name>
</gene>
<dbReference type="EMBL" id="CP114058">
    <property type="protein sequence ID" value="WAT02312.1"/>
    <property type="molecule type" value="Genomic_DNA"/>
</dbReference>
<reference evidence="1" key="1">
    <citation type="submission" date="2022-12" db="EMBL/GenBank/DDBJ databases">
        <title>Complete genome sequence of an Australian strain of Rouxiella badensis DAR84756 and resolution of the R. badensis DSM100043 and R. chamberiensis DSM28324 genomes.</title>
        <authorList>
            <person name="Paul S."/>
            <person name="Anderson P.J."/>
            <person name="Maynard G."/>
            <person name="Dyall-Smith M."/>
            <person name="Kudinha T."/>
        </authorList>
    </citation>
    <scope>NUCLEOTIDE SEQUENCE</scope>
    <source>
        <strain evidence="1">DSM 28324</strain>
    </source>
</reference>
<organism evidence="1 2">
    <name type="scientific">Rouxiella chamberiensis</name>
    <dbReference type="NCBI Taxonomy" id="1513468"/>
    <lineage>
        <taxon>Bacteria</taxon>
        <taxon>Pseudomonadati</taxon>
        <taxon>Pseudomonadota</taxon>
        <taxon>Gammaproteobacteria</taxon>
        <taxon>Enterobacterales</taxon>
        <taxon>Yersiniaceae</taxon>
        <taxon>Rouxiella</taxon>
    </lineage>
</organism>
<name>A0ABY7HTI3_9GAMM</name>
<evidence type="ECO:0000313" key="1">
    <source>
        <dbReference type="EMBL" id="WAT02312.1"/>
    </source>
</evidence>
<evidence type="ECO:0000313" key="2">
    <source>
        <dbReference type="Proteomes" id="UP001164712"/>
    </source>
</evidence>
<sequence length="92" mass="10087">MLTVPPAVIHQPRSQNPYCTTVDTLPTATYAWVYGLSALSPVENSANMLNSSLHREVNETLLPIPQDDLNAPERCQSLFSALKTVRNCFGNG</sequence>
<dbReference type="Proteomes" id="UP001164712">
    <property type="component" value="Chromosome"/>
</dbReference>
<proteinExistence type="predicted"/>